<sequence length="71" mass="7806">MSAKGLFLRRALQRRTTKPQSLRISLLVFTAFTTIWESSSIVTFPTPSFSIQSMASLSPRASPITTSVEAT</sequence>
<dbReference type="AlphaFoldDB" id="A0A2Z6NVB4"/>
<organism evidence="1 2">
    <name type="scientific">Trifolium subterraneum</name>
    <name type="common">Subterranean clover</name>
    <dbReference type="NCBI Taxonomy" id="3900"/>
    <lineage>
        <taxon>Eukaryota</taxon>
        <taxon>Viridiplantae</taxon>
        <taxon>Streptophyta</taxon>
        <taxon>Embryophyta</taxon>
        <taxon>Tracheophyta</taxon>
        <taxon>Spermatophyta</taxon>
        <taxon>Magnoliopsida</taxon>
        <taxon>eudicotyledons</taxon>
        <taxon>Gunneridae</taxon>
        <taxon>Pentapetalae</taxon>
        <taxon>rosids</taxon>
        <taxon>fabids</taxon>
        <taxon>Fabales</taxon>
        <taxon>Fabaceae</taxon>
        <taxon>Papilionoideae</taxon>
        <taxon>50 kb inversion clade</taxon>
        <taxon>NPAAA clade</taxon>
        <taxon>Hologalegina</taxon>
        <taxon>IRL clade</taxon>
        <taxon>Trifolieae</taxon>
        <taxon>Trifolium</taxon>
    </lineage>
</organism>
<accession>A0A2Z6NVB4</accession>
<dbReference type="EMBL" id="DF974385">
    <property type="protein sequence ID" value="GAU48131.1"/>
    <property type="molecule type" value="Genomic_DNA"/>
</dbReference>
<evidence type="ECO:0000313" key="2">
    <source>
        <dbReference type="Proteomes" id="UP000242715"/>
    </source>
</evidence>
<gene>
    <name evidence="1" type="ORF">TSUD_299700</name>
</gene>
<reference evidence="2" key="1">
    <citation type="journal article" date="2017" name="Front. Plant Sci.">
        <title>Climate Clever Clovers: New Paradigm to Reduce the Environmental Footprint of Ruminants by Breeding Low Methanogenic Forages Utilizing Haplotype Variation.</title>
        <authorList>
            <person name="Kaur P."/>
            <person name="Appels R."/>
            <person name="Bayer P.E."/>
            <person name="Keeble-Gagnere G."/>
            <person name="Wang J."/>
            <person name="Hirakawa H."/>
            <person name="Shirasawa K."/>
            <person name="Vercoe P."/>
            <person name="Stefanova K."/>
            <person name="Durmic Z."/>
            <person name="Nichols P."/>
            <person name="Revell C."/>
            <person name="Isobe S.N."/>
            <person name="Edwards D."/>
            <person name="Erskine W."/>
        </authorList>
    </citation>
    <scope>NUCLEOTIDE SEQUENCE [LARGE SCALE GENOMIC DNA]</scope>
    <source>
        <strain evidence="2">cv. Daliak</strain>
    </source>
</reference>
<keyword evidence="2" id="KW-1185">Reference proteome</keyword>
<proteinExistence type="predicted"/>
<dbReference type="Proteomes" id="UP000242715">
    <property type="component" value="Unassembled WGS sequence"/>
</dbReference>
<protein>
    <submittedName>
        <fullName evidence="1">Uncharacterized protein</fullName>
    </submittedName>
</protein>
<evidence type="ECO:0000313" key="1">
    <source>
        <dbReference type="EMBL" id="GAU48131.1"/>
    </source>
</evidence>
<name>A0A2Z6NVB4_TRISU</name>